<comment type="subcellular location">
    <subcellularLocation>
        <location evidence="1">Membrane</location>
        <topology evidence="1">Multi-pass membrane protein</topology>
    </subcellularLocation>
</comment>
<accession>A0ABS8G3S3</accession>
<dbReference type="Pfam" id="PF02674">
    <property type="entry name" value="Colicin_V"/>
    <property type="match status" value="1"/>
</dbReference>
<comment type="caution">
    <text evidence="6">The sequence shown here is derived from an EMBL/GenBank/DDBJ whole genome shotgun (WGS) entry which is preliminary data.</text>
</comment>
<evidence type="ECO:0000256" key="1">
    <source>
        <dbReference type="ARBA" id="ARBA00004141"/>
    </source>
</evidence>
<gene>
    <name evidence="6" type="ORF">LKD70_14300</name>
</gene>
<evidence type="ECO:0000256" key="3">
    <source>
        <dbReference type="ARBA" id="ARBA00022989"/>
    </source>
</evidence>
<name>A0ABS8G3S3_9FIRM</name>
<protein>
    <submittedName>
        <fullName evidence="6">CvpA family protein</fullName>
    </submittedName>
</protein>
<dbReference type="PANTHER" id="PTHR37306">
    <property type="entry name" value="COLICIN V PRODUCTION PROTEIN"/>
    <property type="match status" value="1"/>
</dbReference>
<keyword evidence="7" id="KW-1185">Reference proteome</keyword>
<dbReference type="InterPro" id="IPR003825">
    <property type="entry name" value="Colicin-V_CvpA"/>
</dbReference>
<evidence type="ECO:0000313" key="7">
    <source>
        <dbReference type="Proteomes" id="UP001198151"/>
    </source>
</evidence>
<feature type="transmembrane region" description="Helical" evidence="5">
    <location>
        <begin position="6"/>
        <end position="22"/>
    </location>
</feature>
<evidence type="ECO:0000313" key="6">
    <source>
        <dbReference type="EMBL" id="MCC2255569.1"/>
    </source>
</evidence>
<keyword evidence="4 5" id="KW-0472">Membrane</keyword>
<feature type="transmembrane region" description="Helical" evidence="5">
    <location>
        <begin position="213"/>
        <end position="238"/>
    </location>
</feature>
<organism evidence="6 7">
    <name type="scientific">Ruminococcus turbiniformis</name>
    <dbReference type="NCBI Taxonomy" id="2881258"/>
    <lineage>
        <taxon>Bacteria</taxon>
        <taxon>Bacillati</taxon>
        <taxon>Bacillota</taxon>
        <taxon>Clostridia</taxon>
        <taxon>Eubacteriales</taxon>
        <taxon>Oscillospiraceae</taxon>
        <taxon>Ruminococcus</taxon>
    </lineage>
</organism>
<keyword evidence="3 5" id="KW-1133">Transmembrane helix</keyword>
<evidence type="ECO:0000256" key="4">
    <source>
        <dbReference type="ARBA" id="ARBA00023136"/>
    </source>
</evidence>
<evidence type="ECO:0000256" key="5">
    <source>
        <dbReference type="SAM" id="Phobius"/>
    </source>
</evidence>
<dbReference type="EMBL" id="JAJEQX010000030">
    <property type="protein sequence ID" value="MCC2255569.1"/>
    <property type="molecule type" value="Genomic_DNA"/>
</dbReference>
<feature type="transmembrane region" description="Helical" evidence="5">
    <location>
        <begin position="177"/>
        <end position="201"/>
    </location>
</feature>
<keyword evidence="2 5" id="KW-0812">Transmembrane</keyword>
<dbReference type="PANTHER" id="PTHR37306:SF1">
    <property type="entry name" value="COLICIN V PRODUCTION PROTEIN"/>
    <property type="match status" value="1"/>
</dbReference>
<proteinExistence type="predicted"/>
<reference evidence="6 7" key="1">
    <citation type="submission" date="2021-10" db="EMBL/GenBank/DDBJ databases">
        <title>Anaerobic single-cell dispensing facilitates the cultivation of human gut bacteria.</title>
        <authorList>
            <person name="Afrizal A."/>
        </authorList>
    </citation>
    <scope>NUCLEOTIDE SEQUENCE [LARGE SCALE GENOMIC DNA]</scope>
    <source>
        <strain evidence="6 7">CLA-AA-H200</strain>
    </source>
</reference>
<dbReference type="Proteomes" id="UP001198151">
    <property type="component" value="Unassembled WGS sequence"/>
</dbReference>
<feature type="transmembrane region" description="Helical" evidence="5">
    <location>
        <begin position="29"/>
        <end position="50"/>
    </location>
</feature>
<evidence type="ECO:0000256" key="2">
    <source>
        <dbReference type="ARBA" id="ARBA00022692"/>
    </source>
</evidence>
<dbReference type="RefSeq" id="WP_227708600.1">
    <property type="nucleotide sequence ID" value="NZ_JAJEQX010000030.1"/>
</dbReference>
<sequence length="272" mass="29917">MDNWLLIIVAAIFIVCIVVGYVRGFLKLGISLLSTILTLIIVLIFSPYVADALAKYTPVDEVIEDQLVEAFMPEVTGEQLSQIDLSGTPLEGLSAEEIANFSEQDWALLGISADDVLSVIGEIPRDMQIQEIENAPIPQFMKDLLLENNNSTIYGELGVSTFPEYVAAYISRLVLNLLSFLVTFLLAIIIVKALMFAVNIIGELPVLGFINHLCGGVLGLVLAVIIIWIGFLVMTLAYTTEAGSACFEMMEQSSFLRFLYDTNPLLIRLLGF</sequence>